<dbReference type="KEGG" id="pnp:IJ22_15120"/>
<feature type="signal peptide" evidence="2">
    <location>
        <begin position="1"/>
        <end position="26"/>
    </location>
</feature>
<dbReference type="PIRSF" id="PIRSF017082">
    <property type="entry name" value="YflP"/>
    <property type="match status" value="1"/>
</dbReference>
<dbReference type="Proteomes" id="UP000061660">
    <property type="component" value="Chromosome"/>
</dbReference>
<proteinExistence type="inferred from homology"/>
<dbReference type="PROSITE" id="PS51257">
    <property type="entry name" value="PROKAR_LIPOPROTEIN"/>
    <property type="match status" value="1"/>
</dbReference>
<reference evidence="3 4" key="2">
    <citation type="journal article" date="2016" name="Genome Announc.">
        <title>Complete Genome Sequences of Two Interactive Moderate Thermophiles, Paenibacillus napthalenovorans 32O-Y and Paenibacillus sp. 32O-W.</title>
        <authorList>
            <person name="Butler R.R.III."/>
            <person name="Wang J."/>
            <person name="Stark B.C."/>
            <person name="Pombert J.F."/>
        </authorList>
    </citation>
    <scope>NUCLEOTIDE SEQUENCE [LARGE SCALE GENOMIC DNA]</scope>
    <source>
        <strain evidence="3 4">32O-Y</strain>
    </source>
</reference>
<dbReference type="Pfam" id="PF03401">
    <property type="entry name" value="TctC"/>
    <property type="match status" value="1"/>
</dbReference>
<dbReference type="InterPro" id="IPR005064">
    <property type="entry name" value="BUG"/>
</dbReference>
<dbReference type="PATRIC" id="fig|162209.4.peg.1602"/>
<evidence type="ECO:0000313" key="3">
    <source>
        <dbReference type="EMBL" id="ALS21888.1"/>
    </source>
</evidence>
<gene>
    <name evidence="3" type="ORF">IJ22_15120</name>
</gene>
<reference evidence="4" key="1">
    <citation type="submission" date="2015-12" db="EMBL/GenBank/DDBJ databases">
        <title>Complete genome sequences of two moderately thermophilic Paenibacillus species.</title>
        <authorList>
            <person name="Butler R.III."/>
            <person name="Wang J."/>
            <person name="Stark B.C."/>
            <person name="Pombert J.-F."/>
        </authorList>
    </citation>
    <scope>NUCLEOTIDE SEQUENCE [LARGE SCALE GENOMIC DNA]</scope>
    <source>
        <strain evidence="4">32O-Y</strain>
    </source>
</reference>
<evidence type="ECO:0000256" key="2">
    <source>
        <dbReference type="SAM" id="SignalP"/>
    </source>
</evidence>
<comment type="similarity">
    <text evidence="1">Belongs to the UPF0065 (bug) family.</text>
</comment>
<keyword evidence="3" id="KW-0675">Receptor</keyword>
<accession>A0A0U2M3E9</accession>
<dbReference type="OrthoDB" id="3239593at2"/>
<dbReference type="InterPro" id="IPR042100">
    <property type="entry name" value="Bug_dom1"/>
</dbReference>
<evidence type="ECO:0000256" key="1">
    <source>
        <dbReference type="ARBA" id="ARBA00006987"/>
    </source>
</evidence>
<protein>
    <submittedName>
        <fullName evidence="3">Tripartite tricarboxylate transporter family receptor</fullName>
    </submittedName>
</protein>
<feature type="chain" id="PRO_5006831205" evidence="2">
    <location>
        <begin position="27"/>
        <end position="332"/>
    </location>
</feature>
<dbReference type="CDD" id="cd07012">
    <property type="entry name" value="PBP2_Bug_TTT"/>
    <property type="match status" value="1"/>
</dbReference>
<dbReference type="Gene3D" id="3.40.190.150">
    <property type="entry name" value="Bordetella uptake gene, domain 1"/>
    <property type="match status" value="1"/>
</dbReference>
<dbReference type="EMBL" id="CP013652">
    <property type="protein sequence ID" value="ALS21888.1"/>
    <property type="molecule type" value="Genomic_DNA"/>
</dbReference>
<keyword evidence="2" id="KW-0732">Signal</keyword>
<dbReference type="PANTHER" id="PTHR42928:SF5">
    <property type="entry name" value="BLR1237 PROTEIN"/>
    <property type="match status" value="1"/>
</dbReference>
<dbReference type="Gene3D" id="3.40.190.10">
    <property type="entry name" value="Periplasmic binding protein-like II"/>
    <property type="match status" value="1"/>
</dbReference>
<name>A0A0U2M3E9_9BACL</name>
<dbReference type="SUPFAM" id="SSF53850">
    <property type="entry name" value="Periplasmic binding protein-like II"/>
    <property type="match status" value="1"/>
</dbReference>
<dbReference type="STRING" id="162209.IJ22_15120"/>
<organism evidence="3 4">
    <name type="scientific">Paenibacillus naphthalenovorans</name>
    <dbReference type="NCBI Taxonomy" id="162209"/>
    <lineage>
        <taxon>Bacteria</taxon>
        <taxon>Bacillati</taxon>
        <taxon>Bacillota</taxon>
        <taxon>Bacilli</taxon>
        <taxon>Bacillales</taxon>
        <taxon>Paenibacillaceae</taxon>
        <taxon>Paenibacillus</taxon>
    </lineage>
</organism>
<dbReference type="PANTHER" id="PTHR42928">
    <property type="entry name" value="TRICARBOXYLATE-BINDING PROTEIN"/>
    <property type="match status" value="1"/>
</dbReference>
<dbReference type="AlphaFoldDB" id="A0A0U2M3E9"/>
<sequence length="332" mass="35695" precursor="true">MQMGKSFRSSLLIPVLLLGTTACSQAPKPVNEMVKPVYPLKNIEMVVGYTAGGGTDVVARIVAKTAEKYMPNGKTIRVTNKPGDSGTNALVDIMQANPDGYKLGSVSAGSLAIQPNYGKTPFASDSFIPIAQFNSAPNILVVRADAPWKSYDEWLAWVMKHPGQFTYGSSGAGNTQHLAMEAVNILESIQTKHVPYDGAALSIKALLDGYVQGVIVLSQEAKPHVDAGSLRVLANLGTSPTKAYPDAVFLRERGFIGLDTWSGVVVAKGTPQEIVDTLRDVFRKAMNDPLLKEEFNNIGLEPAYADSKEFAEIIARTSKLTRDVAKVIGLVK</sequence>
<evidence type="ECO:0000313" key="4">
    <source>
        <dbReference type="Proteomes" id="UP000061660"/>
    </source>
</evidence>
<keyword evidence="4" id="KW-1185">Reference proteome</keyword>